<comment type="caution">
    <text evidence="3">The sequence shown here is derived from an EMBL/GenBank/DDBJ whole genome shotgun (WGS) entry which is preliminary data.</text>
</comment>
<dbReference type="EMBL" id="DAKRPA010000013">
    <property type="protein sequence ID" value="DBA04000.1"/>
    <property type="molecule type" value="Genomic_DNA"/>
</dbReference>
<evidence type="ECO:0000313" key="4">
    <source>
        <dbReference type="Proteomes" id="UP001146120"/>
    </source>
</evidence>
<reference evidence="3" key="1">
    <citation type="submission" date="2022-11" db="EMBL/GenBank/DDBJ databases">
        <authorList>
            <person name="Morgan W.R."/>
            <person name="Tartar A."/>
        </authorList>
    </citation>
    <scope>NUCLEOTIDE SEQUENCE</scope>
    <source>
        <strain evidence="3">ARSEF 373</strain>
    </source>
</reference>
<evidence type="ECO:0000313" key="3">
    <source>
        <dbReference type="EMBL" id="DBA04000.1"/>
    </source>
</evidence>
<keyword evidence="2" id="KW-0732">Signal</keyword>
<dbReference type="Proteomes" id="UP001146120">
    <property type="component" value="Unassembled WGS sequence"/>
</dbReference>
<name>A0AAV2ZD96_9STRA</name>
<dbReference type="PANTHER" id="PTHR36234">
    <property type="entry name" value="LYSYL ENDOPEPTIDASE"/>
    <property type="match status" value="1"/>
</dbReference>
<reference evidence="3" key="2">
    <citation type="journal article" date="2023" name="Microbiol Resour">
        <title>Decontamination and Annotation of the Draft Genome Sequence of the Oomycete Lagenidium giganteum ARSEF 373.</title>
        <authorList>
            <person name="Morgan W.R."/>
            <person name="Tartar A."/>
        </authorList>
    </citation>
    <scope>NUCLEOTIDE SEQUENCE</scope>
    <source>
        <strain evidence="3">ARSEF 373</strain>
    </source>
</reference>
<evidence type="ECO:0000256" key="2">
    <source>
        <dbReference type="SAM" id="SignalP"/>
    </source>
</evidence>
<sequence length="388" mass="42600">MHAALQLLALFVFPIPRYFNRTCGQIGCAAGTPTEQIAANRVFHEIVVFPRQDKVPQVYTVSDATAPSFVVQFDELALLPGDSLVVRDAAACSSLRLTANNTTQSFSRMEDAPNSAGAVMIHGASVVVEYFPSLSTLTLPVYRPERDNAVAKIRLHVRSGVAAYFRSPVSRSNSESIVGGRNEMKEAVCYKRSRPQMYAHAKAVARLTITKQSKNPITTSDLSSDRGNSALSDSKDEDDVIYCTGWLLGRGNHMMTNYHCLFSMPSVLKDVPVGRFATNHGEESDERMIAQRFQNITSTSVNFMAETQHCNDRGTTGEKLGVIEATNVTVVAANEALDYCLLRVDMAPSLVERLQRKGPCAVFCRRVHLPATVPQNRKTRAAKLSSAH</sequence>
<feature type="region of interest" description="Disordered" evidence="1">
    <location>
        <begin position="215"/>
        <end position="235"/>
    </location>
</feature>
<dbReference type="PANTHER" id="PTHR36234:SF5">
    <property type="entry name" value="LYSYL ENDOPEPTIDASE"/>
    <property type="match status" value="1"/>
</dbReference>
<keyword evidence="4" id="KW-1185">Reference proteome</keyword>
<dbReference type="AlphaFoldDB" id="A0AAV2ZD96"/>
<proteinExistence type="predicted"/>
<gene>
    <name evidence="3" type="ORF">N0F65_010653</name>
</gene>
<dbReference type="InterPro" id="IPR009003">
    <property type="entry name" value="Peptidase_S1_PA"/>
</dbReference>
<feature type="compositionally biased region" description="Polar residues" evidence="1">
    <location>
        <begin position="215"/>
        <end position="232"/>
    </location>
</feature>
<evidence type="ECO:0000256" key="1">
    <source>
        <dbReference type="SAM" id="MobiDB-lite"/>
    </source>
</evidence>
<feature type="signal peptide" evidence="2">
    <location>
        <begin position="1"/>
        <end position="19"/>
    </location>
</feature>
<accession>A0AAV2ZD96</accession>
<dbReference type="SUPFAM" id="SSF50494">
    <property type="entry name" value="Trypsin-like serine proteases"/>
    <property type="match status" value="1"/>
</dbReference>
<protein>
    <submittedName>
        <fullName evidence="3">Uncharacterized protein</fullName>
    </submittedName>
</protein>
<feature type="chain" id="PRO_5043887003" evidence="2">
    <location>
        <begin position="20"/>
        <end position="388"/>
    </location>
</feature>
<organism evidence="3 4">
    <name type="scientific">Lagenidium giganteum</name>
    <dbReference type="NCBI Taxonomy" id="4803"/>
    <lineage>
        <taxon>Eukaryota</taxon>
        <taxon>Sar</taxon>
        <taxon>Stramenopiles</taxon>
        <taxon>Oomycota</taxon>
        <taxon>Peronosporomycetes</taxon>
        <taxon>Pythiales</taxon>
        <taxon>Pythiaceae</taxon>
    </lineage>
</organism>